<dbReference type="STRING" id="299467.A0A443SJQ4"/>
<evidence type="ECO:0000256" key="4">
    <source>
        <dbReference type="SAM" id="SignalP"/>
    </source>
</evidence>
<dbReference type="AlphaFoldDB" id="A0A443SJQ4"/>
<gene>
    <name evidence="6" type="ORF">B4U80_00322</name>
</gene>
<name>A0A443SJQ4_9ACAR</name>
<accession>A0A443SJQ4</accession>
<keyword evidence="7" id="KW-1185">Reference proteome</keyword>
<feature type="domain" description="Neurotransmitter-gated ion-channel ligand-binding" evidence="5">
    <location>
        <begin position="29"/>
        <end position="173"/>
    </location>
</feature>
<reference evidence="6 7" key="1">
    <citation type="journal article" date="2018" name="Gigascience">
        <title>Genomes of trombidid mites reveal novel predicted allergens and laterally-transferred genes associated with secondary metabolism.</title>
        <authorList>
            <person name="Dong X."/>
            <person name="Chaisiri K."/>
            <person name="Xia D."/>
            <person name="Armstrong S.D."/>
            <person name="Fang Y."/>
            <person name="Donnelly M.J."/>
            <person name="Kadowaki T."/>
            <person name="McGarry J.W."/>
            <person name="Darby A.C."/>
            <person name="Makepeace B.L."/>
        </authorList>
    </citation>
    <scope>NUCLEOTIDE SEQUENCE [LARGE SCALE GENOMIC DNA]</scope>
    <source>
        <strain evidence="6">UoL-UT</strain>
    </source>
</reference>
<dbReference type="InterPro" id="IPR006201">
    <property type="entry name" value="Neur_channel"/>
</dbReference>
<dbReference type="OrthoDB" id="6516677at2759"/>
<dbReference type="VEuPathDB" id="VectorBase:LDEU004335"/>
<keyword evidence="4" id="KW-0732">Signal</keyword>
<feature type="transmembrane region" description="Helical" evidence="3">
    <location>
        <begin position="253"/>
        <end position="271"/>
    </location>
</feature>
<feature type="signal peptide" evidence="4">
    <location>
        <begin position="1"/>
        <end position="17"/>
    </location>
</feature>
<feature type="transmembrane region" description="Helical" evidence="3">
    <location>
        <begin position="223"/>
        <end position="246"/>
    </location>
</feature>
<dbReference type="PANTHER" id="PTHR18945">
    <property type="entry name" value="NEUROTRANSMITTER GATED ION CHANNEL"/>
    <property type="match status" value="1"/>
</dbReference>
<keyword evidence="3" id="KW-0812">Transmembrane</keyword>
<comment type="subcellular location">
    <subcellularLocation>
        <location evidence="1">Membrane</location>
        <topology evidence="1">Multi-pass membrane protein</topology>
    </subcellularLocation>
</comment>
<feature type="transmembrane region" description="Helical" evidence="3">
    <location>
        <begin position="283"/>
        <end position="301"/>
    </location>
</feature>
<keyword evidence="2 3" id="KW-0472">Membrane</keyword>
<dbReference type="Proteomes" id="UP000288716">
    <property type="component" value="Unassembled WGS sequence"/>
</dbReference>
<comment type="caution">
    <text evidence="6">The sequence shown here is derived from an EMBL/GenBank/DDBJ whole genome shotgun (WGS) entry which is preliminary data.</text>
</comment>
<dbReference type="GO" id="GO:0005230">
    <property type="term" value="F:extracellular ligand-gated monoatomic ion channel activity"/>
    <property type="evidence" value="ECO:0007669"/>
    <property type="project" value="InterPro"/>
</dbReference>
<evidence type="ECO:0000256" key="3">
    <source>
        <dbReference type="SAM" id="Phobius"/>
    </source>
</evidence>
<dbReference type="InterPro" id="IPR018000">
    <property type="entry name" value="Neurotransmitter_ion_chnl_CS"/>
</dbReference>
<dbReference type="InterPro" id="IPR006202">
    <property type="entry name" value="Neur_chan_lig-bd"/>
</dbReference>
<dbReference type="InterPro" id="IPR036734">
    <property type="entry name" value="Neur_chan_lig-bd_sf"/>
</dbReference>
<evidence type="ECO:0000256" key="2">
    <source>
        <dbReference type="ARBA" id="ARBA00023136"/>
    </source>
</evidence>
<dbReference type="Pfam" id="PF02931">
    <property type="entry name" value="Neur_chan_LBD"/>
    <property type="match status" value="1"/>
</dbReference>
<dbReference type="EMBL" id="NCKV01001829">
    <property type="protein sequence ID" value="RWS27705.1"/>
    <property type="molecule type" value="Genomic_DNA"/>
</dbReference>
<protein>
    <submittedName>
        <fullName evidence="6">Nicotinic acetylcholine receptor subunit beta3-like protein</fullName>
    </submittedName>
</protein>
<organism evidence="6 7">
    <name type="scientific">Leptotrombidium deliense</name>
    <dbReference type="NCBI Taxonomy" id="299467"/>
    <lineage>
        <taxon>Eukaryota</taxon>
        <taxon>Metazoa</taxon>
        <taxon>Ecdysozoa</taxon>
        <taxon>Arthropoda</taxon>
        <taxon>Chelicerata</taxon>
        <taxon>Arachnida</taxon>
        <taxon>Acari</taxon>
        <taxon>Acariformes</taxon>
        <taxon>Trombidiformes</taxon>
        <taxon>Prostigmata</taxon>
        <taxon>Anystina</taxon>
        <taxon>Parasitengona</taxon>
        <taxon>Trombiculoidea</taxon>
        <taxon>Trombiculidae</taxon>
        <taxon>Leptotrombidium</taxon>
    </lineage>
</organism>
<dbReference type="GO" id="GO:0016020">
    <property type="term" value="C:membrane"/>
    <property type="evidence" value="ECO:0007669"/>
    <property type="project" value="UniProtKB-SubCell"/>
</dbReference>
<evidence type="ECO:0000313" key="6">
    <source>
        <dbReference type="EMBL" id="RWS27705.1"/>
    </source>
</evidence>
<dbReference type="PROSITE" id="PS00236">
    <property type="entry name" value="NEUROTR_ION_CHANNEL"/>
    <property type="match status" value="1"/>
</dbReference>
<dbReference type="Gene3D" id="2.70.170.10">
    <property type="entry name" value="Neurotransmitter-gated ion-channel ligand-binding domain"/>
    <property type="match status" value="1"/>
</dbReference>
<proteinExistence type="predicted"/>
<dbReference type="SUPFAM" id="SSF63712">
    <property type="entry name" value="Nicotinic receptor ligand binding domain-like"/>
    <property type="match status" value="1"/>
</dbReference>
<evidence type="ECO:0000256" key="1">
    <source>
        <dbReference type="ARBA" id="ARBA00004141"/>
    </source>
</evidence>
<dbReference type="GO" id="GO:0004888">
    <property type="term" value="F:transmembrane signaling receptor activity"/>
    <property type="evidence" value="ECO:0007669"/>
    <property type="project" value="InterPro"/>
</dbReference>
<keyword evidence="6" id="KW-0675">Receptor</keyword>
<sequence>MILKRVLVLFIISFVTAENDNKDIDFQKALRAQLLRASYDSRMRPLKNDSQTMQVLVKYISTAEFDLDTKSTLFKLNLGFMIEWKDEYLTWDPVSFDNMNDTIFGFDEIWKPNIGAYDAGFGSAVVNAFDKQRLRVFANGNVQWEPRAIFKTRCHVDLTDYPYDTQYCAVIFTENETQRMYCRANNPTWQCLNVSVQVEYNTDPDYGHSLITVSVTLKRRDSIYRYVIVYPYVAASLLAVCIFLVPLASKLRYLFAFWAILILISELVFIGFELGLGTYGTPYAVSCISMNILAICLLLIVSTLMHPLIYGEGTLLTPPDILVTMVGSNLSRLVFRLNSETLQSTGESSSDSPKKKIIIEDWLLIATFIDRLIRL</sequence>
<evidence type="ECO:0000313" key="7">
    <source>
        <dbReference type="Proteomes" id="UP000288716"/>
    </source>
</evidence>
<evidence type="ECO:0000259" key="5">
    <source>
        <dbReference type="Pfam" id="PF02931"/>
    </source>
</evidence>
<feature type="chain" id="PRO_5019104712" evidence="4">
    <location>
        <begin position="18"/>
        <end position="375"/>
    </location>
</feature>
<keyword evidence="3" id="KW-1133">Transmembrane helix</keyword>
<dbReference type="CDD" id="cd18989">
    <property type="entry name" value="LGIC_ECD_cation"/>
    <property type="match status" value="1"/>
</dbReference>